<dbReference type="PANTHER" id="PTHR14209:SF19">
    <property type="entry name" value="ISOAMYL ACETATE-HYDROLYZING ESTERASE 1 HOMOLOG"/>
    <property type="match status" value="1"/>
</dbReference>
<feature type="domain" description="SGNH hydrolase-type esterase" evidence="1">
    <location>
        <begin position="11"/>
        <end position="212"/>
    </location>
</feature>
<dbReference type="VEuPathDB" id="TriTrypDB:ECC02_004374"/>
<protein>
    <submittedName>
        <fullName evidence="2">Putative esterase</fullName>
    </submittedName>
</protein>
<evidence type="ECO:0000313" key="2">
    <source>
        <dbReference type="EMBL" id="PWU85085.1"/>
    </source>
</evidence>
<dbReference type="PANTHER" id="PTHR14209">
    <property type="entry name" value="ISOAMYL ACETATE-HYDROLYZING ESTERASE 1"/>
    <property type="match status" value="1"/>
</dbReference>
<dbReference type="VEuPathDB" id="TriTrypDB:TCSYLVIO_000457"/>
<organism evidence="2 3">
    <name type="scientific">Trypanosoma cruzi</name>
    <dbReference type="NCBI Taxonomy" id="5693"/>
    <lineage>
        <taxon>Eukaryota</taxon>
        <taxon>Discoba</taxon>
        <taxon>Euglenozoa</taxon>
        <taxon>Kinetoplastea</taxon>
        <taxon>Metakinetoplastina</taxon>
        <taxon>Trypanosomatida</taxon>
        <taxon>Trypanosomatidae</taxon>
        <taxon>Trypanosoma</taxon>
        <taxon>Schizotrypanum</taxon>
    </lineage>
</organism>
<dbReference type="AlphaFoldDB" id="A0A2V2ULF1"/>
<dbReference type="InterPro" id="IPR013830">
    <property type="entry name" value="SGNH_hydro"/>
</dbReference>
<dbReference type="VEuPathDB" id="TriTrypDB:TcCLB.504741.140"/>
<dbReference type="SUPFAM" id="SSF52266">
    <property type="entry name" value="SGNH hydrolase"/>
    <property type="match status" value="1"/>
</dbReference>
<comment type="caution">
    <text evidence="2">The sequence shown here is derived from an EMBL/GenBank/DDBJ whole genome shotgun (WGS) entry which is preliminary data.</text>
</comment>
<dbReference type="VEuPathDB" id="TriTrypDB:C3747_136g65"/>
<name>A0A2V2ULF1_TRYCR</name>
<dbReference type="Gene3D" id="3.40.50.1110">
    <property type="entry name" value="SGNH hydrolase"/>
    <property type="match status" value="1"/>
</dbReference>
<gene>
    <name evidence="2" type="ORF">C4B63_184g21</name>
</gene>
<evidence type="ECO:0000313" key="3">
    <source>
        <dbReference type="Proteomes" id="UP000246121"/>
    </source>
</evidence>
<dbReference type="InterPro" id="IPR045136">
    <property type="entry name" value="Iah1-like"/>
</dbReference>
<evidence type="ECO:0000259" key="1">
    <source>
        <dbReference type="Pfam" id="PF13472"/>
    </source>
</evidence>
<dbReference type="VEuPathDB" id="TriTrypDB:Tc_MARK_9692"/>
<dbReference type="VEuPathDB" id="TriTrypDB:C4B63_184g21"/>
<dbReference type="VEuPathDB" id="TriTrypDB:TcG_12211"/>
<dbReference type="EMBL" id="PRFA01000184">
    <property type="protein sequence ID" value="PWU85085.1"/>
    <property type="molecule type" value="Genomic_DNA"/>
</dbReference>
<dbReference type="CDD" id="cd01838">
    <property type="entry name" value="Isoamyl_acetate_hydrolase_like"/>
    <property type="match status" value="1"/>
</dbReference>
<dbReference type="VEuPathDB" id="TriTrypDB:TcCLB.511621.90"/>
<dbReference type="Pfam" id="PF13472">
    <property type="entry name" value="Lipase_GDSL_2"/>
    <property type="match status" value="1"/>
</dbReference>
<dbReference type="InterPro" id="IPR036514">
    <property type="entry name" value="SGNH_hydro_sf"/>
</dbReference>
<dbReference type="VEuPathDB" id="TriTrypDB:TcBrA4_0100720"/>
<dbReference type="VEuPathDB" id="TriTrypDB:TcYC6_0076180"/>
<reference evidence="2 3" key="1">
    <citation type="journal article" date="2018" name="Microb. Genom.">
        <title>Expanding an expanded genome: long-read sequencing of Trypanosoma cruzi.</title>
        <authorList>
            <person name="Berna L."/>
            <person name="Rodriguez M."/>
            <person name="Chiribao M.L."/>
            <person name="Parodi-Talice A."/>
            <person name="Pita S."/>
            <person name="Rijo G."/>
            <person name="Alvarez-Valin F."/>
            <person name="Robello C."/>
        </authorList>
    </citation>
    <scope>NUCLEOTIDE SEQUENCE [LARGE SCALE GENOMIC DNA]</scope>
    <source>
        <strain evidence="2 3">Dm28c</strain>
    </source>
</reference>
<dbReference type="Proteomes" id="UP000246121">
    <property type="component" value="Unassembled WGS sequence"/>
</dbReference>
<dbReference type="VEuPathDB" id="TriTrypDB:BCY84_02966"/>
<dbReference type="VEuPathDB" id="TriTrypDB:TcCL_NonESM08069"/>
<accession>A0A2V2ULF1</accession>
<proteinExistence type="predicted"/>
<sequence>MEKKEMQYALLLGDSLTEQGYESGWASRLSKRYVRRADVINRGLSGYNTRWVLDILKDDVRRQQLLPTQPGKALFVTLMLGSNDCAGFPQHVSLDEYGANLRAIIDTVRKHVCPVGGIFLLSPPPLDEKGRLQWLRDVGCDPNSCGRSFESMRRYRDASLRVGAEEYEEHGDVFTVDLYRVFLGRSADTVPYAEGSWCEYFSDGLHFNENGGRVVFEALWCAIEKSVKASHILPDRLPHVLPPHETLVGGSS</sequence>